<dbReference type="AlphaFoldDB" id="Q3JX38"/>
<name>Q3JX38_BURP1</name>
<accession>Q3JX38</accession>
<protein>
    <submittedName>
        <fullName evidence="1">Uncharacterized protein</fullName>
    </submittedName>
</protein>
<dbReference type="EMBL" id="CP000124">
    <property type="protein sequence ID" value="ABA49138.1"/>
    <property type="molecule type" value="Genomic_DNA"/>
</dbReference>
<proteinExistence type="predicted"/>
<dbReference type="KEGG" id="bpm:BURPS1710b_0451"/>
<reference evidence="1 2" key="1">
    <citation type="submission" date="2005-09" db="EMBL/GenBank/DDBJ databases">
        <authorList>
            <person name="Woods D.E."/>
            <person name="Nierman W.C."/>
        </authorList>
    </citation>
    <scope>NUCLEOTIDE SEQUENCE [LARGE SCALE GENOMIC DNA]</scope>
    <source>
        <strain evidence="1 2">1710b</strain>
    </source>
</reference>
<evidence type="ECO:0000313" key="1">
    <source>
        <dbReference type="EMBL" id="ABA49138.1"/>
    </source>
</evidence>
<sequence length="214" mass="24065">MTARGDAPAAAALCGSIVRPIEPRLGDDPVERQIVRFARQLAHAARVVCDAHRHGRRRARPCGERAVVIAAAVAEPEAAVIEADARNQQQLRHEPRARRGLGNPVAALAHRRIGRPRMEFERRAGLADHGQRGLPARVAGEPRRDRIARVEFARQRPVEADRARRALRENREHAPRERVVRARRALRVEAAPSKRFAQRALRIRRRGACYAFAH</sequence>
<evidence type="ECO:0000313" key="2">
    <source>
        <dbReference type="Proteomes" id="UP000002700"/>
    </source>
</evidence>
<dbReference type="HOGENOM" id="CLU_1286777_0_0_4"/>
<dbReference type="Proteomes" id="UP000002700">
    <property type="component" value="Chromosome I"/>
</dbReference>
<gene>
    <name evidence="1" type="ordered locus">BURPS1710b_0451</name>
</gene>
<organism evidence="1 2">
    <name type="scientific">Burkholderia pseudomallei (strain 1710b)</name>
    <dbReference type="NCBI Taxonomy" id="320372"/>
    <lineage>
        <taxon>Bacteria</taxon>
        <taxon>Pseudomonadati</taxon>
        <taxon>Pseudomonadota</taxon>
        <taxon>Betaproteobacteria</taxon>
        <taxon>Burkholderiales</taxon>
        <taxon>Burkholderiaceae</taxon>
        <taxon>Burkholderia</taxon>
        <taxon>pseudomallei group</taxon>
    </lineage>
</organism>
<dbReference type="EnsemblBacteria" id="ABA49138">
    <property type="protein sequence ID" value="ABA49138"/>
    <property type="gene ID" value="BURPS1710b_0451"/>
</dbReference>